<dbReference type="SUPFAM" id="SSF55729">
    <property type="entry name" value="Acyl-CoA N-acyltransferases (Nat)"/>
    <property type="match status" value="1"/>
</dbReference>
<dbReference type="RefSeq" id="WP_160890824.1">
    <property type="nucleotide sequence ID" value="NZ_WUMU01000001.1"/>
</dbReference>
<dbReference type="Gene3D" id="3.40.630.30">
    <property type="match status" value="1"/>
</dbReference>
<evidence type="ECO:0000313" key="2">
    <source>
        <dbReference type="EMBL" id="MXN16274.1"/>
    </source>
</evidence>
<comment type="caution">
    <text evidence="2">The sequence shown here is derived from an EMBL/GenBank/DDBJ whole genome shotgun (WGS) entry which is preliminary data.</text>
</comment>
<keyword evidence="3" id="KW-1185">Reference proteome</keyword>
<sequence>MKDIAPPDLPRLRQHPHYARALRRMGLAPEALPGGGLLLRRRLGPLPLAWLPEPPQLPDLRPLGGLLLINAADAQADAELRARGALPLLSPQHHALLTLQPEAAQRGALWPKWRNRLAGAERAGLTIRHAPLPADPRHWLLAAEAAQRRARRYRGLPDALVLAWPETRLFTAHAGPSGPPIAAALFLLHAPTASYHIGWSAPEARACAAQNLLLWRAMRWLERQGIAQIDLGTVETTCTAGLARFKLGTGARIFRAGHAWLWQSGAAGLLQKRR</sequence>
<protein>
    <submittedName>
        <fullName evidence="2">GNAT family N-acetyltransferase</fullName>
    </submittedName>
</protein>
<dbReference type="GO" id="GO:0016740">
    <property type="term" value="F:transferase activity"/>
    <property type="evidence" value="ECO:0007669"/>
    <property type="project" value="UniProtKB-KW"/>
</dbReference>
<dbReference type="InterPro" id="IPR050644">
    <property type="entry name" value="PG_Glycine_Bridge_Synth"/>
</dbReference>
<dbReference type="EMBL" id="WUMU01000001">
    <property type="protein sequence ID" value="MXN16274.1"/>
    <property type="molecule type" value="Genomic_DNA"/>
</dbReference>
<evidence type="ECO:0000259" key="1">
    <source>
        <dbReference type="Pfam" id="PF13480"/>
    </source>
</evidence>
<dbReference type="PANTHER" id="PTHR36174">
    <property type="entry name" value="LIPID II:GLYCINE GLYCYLTRANSFERASE"/>
    <property type="match status" value="1"/>
</dbReference>
<keyword evidence="2" id="KW-0808">Transferase</keyword>
<proteinExistence type="predicted"/>
<dbReference type="PANTHER" id="PTHR36174:SF1">
    <property type="entry name" value="LIPID II:GLYCINE GLYCYLTRANSFERASE"/>
    <property type="match status" value="1"/>
</dbReference>
<reference evidence="2 3" key="1">
    <citation type="submission" date="2019-12" db="EMBL/GenBank/DDBJ databases">
        <authorList>
            <person name="Li M."/>
        </authorList>
    </citation>
    <scope>NUCLEOTIDE SEQUENCE [LARGE SCALE GENOMIC DNA]</scope>
    <source>
        <strain evidence="2 3">GBMRC 2024</strain>
    </source>
</reference>
<dbReference type="AlphaFoldDB" id="A0A6L7FVY9"/>
<dbReference type="Pfam" id="PF13480">
    <property type="entry name" value="Acetyltransf_6"/>
    <property type="match status" value="1"/>
</dbReference>
<feature type="domain" description="BioF2-like acetyltransferase" evidence="1">
    <location>
        <begin position="166"/>
        <end position="233"/>
    </location>
</feature>
<accession>A0A6L7FVY9</accession>
<organism evidence="2 3">
    <name type="scientific">Pseudooceanicola albus</name>
    <dbReference type="NCBI Taxonomy" id="2692189"/>
    <lineage>
        <taxon>Bacteria</taxon>
        <taxon>Pseudomonadati</taxon>
        <taxon>Pseudomonadota</taxon>
        <taxon>Alphaproteobacteria</taxon>
        <taxon>Rhodobacterales</taxon>
        <taxon>Paracoccaceae</taxon>
        <taxon>Pseudooceanicola</taxon>
    </lineage>
</organism>
<name>A0A6L7FVY9_9RHOB</name>
<dbReference type="InterPro" id="IPR038740">
    <property type="entry name" value="BioF2-like_GNAT_dom"/>
</dbReference>
<gene>
    <name evidence="2" type="ORF">GR170_00375</name>
</gene>
<dbReference type="Proteomes" id="UP000477911">
    <property type="component" value="Unassembled WGS sequence"/>
</dbReference>
<evidence type="ECO:0000313" key="3">
    <source>
        <dbReference type="Proteomes" id="UP000477911"/>
    </source>
</evidence>
<dbReference type="InterPro" id="IPR016181">
    <property type="entry name" value="Acyl_CoA_acyltransferase"/>
</dbReference>